<proteinExistence type="predicted"/>
<evidence type="ECO:0000313" key="2">
    <source>
        <dbReference type="EMBL" id="UUL82478.1"/>
    </source>
</evidence>
<reference evidence="2" key="1">
    <citation type="submission" date="2022-07" db="EMBL/GenBank/DDBJ databases">
        <title>Sphingomonas sp. nov., a novel bacterium isolated from the north slope of the Mount Everest.</title>
        <authorList>
            <person name="Cui X."/>
            <person name="Liu Y."/>
        </authorList>
    </citation>
    <scope>NUCLEOTIDE SEQUENCE</scope>
    <source>
        <strain evidence="2">S5-59</strain>
    </source>
</reference>
<evidence type="ECO:0000256" key="1">
    <source>
        <dbReference type="SAM" id="MobiDB-lite"/>
    </source>
</evidence>
<dbReference type="Proteomes" id="UP001058533">
    <property type="component" value="Chromosome"/>
</dbReference>
<keyword evidence="3" id="KW-1185">Reference proteome</keyword>
<protein>
    <submittedName>
        <fullName evidence="2">Uncharacterized protein</fullName>
    </submittedName>
</protein>
<organism evidence="2 3">
    <name type="scientific">Sphingomonas qomolangmaensis</name>
    <dbReference type="NCBI Taxonomy" id="2918765"/>
    <lineage>
        <taxon>Bacteria</taxon>
        <taxon>Pseudomonadati</taxon>
        <taxon>Pseudomonadota</taxon>
        <taxon>Alphaproteobacteria</taxon>
        <taxon>Sphingomonadales</taxon>
        <taxon>Sphingomonadaceae</taxon>
        <taxon>Sphingomonas</taxon>
    </lineage>
</organism>
<dbReference type="RefSeq" id="WP_256506311.1">
    <property type="nucleotide sequence ID" value="NZ_CP101740.1"/>
</dbReference>
<gene>
    <name evidence="2" type="ORF">NMP03_15115</name>
</gene>
<evidence type="ECO:0000313" key="3">
    <source>
        <dbReference type="Proteomes" id="UP001058533"/>
    </source>
</evidence>
<dbReference type="EMBL" id="CP101740">
    <property type="protein sequence ID" value="UUL82478.1"/>
    <property type="molecule type" value="Genomic_DNA"/>
</dbReference>
<accession>A0ABY5L8T8</accession>
<sequence>MQQAAESDVYDSGQRAGGRLGPRMAINGGGTAGGMIEAATRPLLWVAA</sequence>
<feature type="region of interest" description="Disordered" evidence="1">
    <location>
        <begin position="1"/>
        <end position="24"/>
    </location>
</feature>
<name>A0ABY5L8T8_9SPHN</name>